<proteinExistence type="predicted"/>
<evidence type="ECO:0000313" key="2">
    <source>
        <dbReference type="Proteomes" id="UP000422572"/>
    </source>
</evidence>
<gene>
    <name evidence="1" type="ORF">EIZ62_18940</name>
</gene>
<reference evidence="1 2" key="1">
    <citation type="submission" date="2018-12" db="EMBL/GenBank/DDBJ databases">
        <title>Complete genome sequence of Streptomyces ficellus NRRL8067, the producer of ficellomycin, feldamycin and nojirimycin.</title>
        <authorList>
            <person name="Zhang H."/>
            <person name="Yue R."/>
            <person name="Liu Y."/>
            <person name="Li M."/>
            <person name="Mu H."/>
            <person name="Zhang J."/>
        </authorList>
    </citation>
    <scope>NUCLEOTIDE SEQUENCE [LARGE SCALE GENOMIC DNA]</scope>
    <source>
        <strain evidence="1 2">NRRL 8067</strain>
    </source>
</reference>
<sequence length="98" mass="10928">MRTMLMCQMDTEKANEAIRSGRLDSIMGSFMDRVRPEAAYFGSIDGRRTAFVVFDLDEPSRIPVICEPLFMELGADITMLPVMNADDVRTGVGEFLAS</sequence>
<dbReference type="RefSeq" id="WP_156693807.1">
    <property type="nucleotide sequence ID" value="NZ_CP034279.1"/>
</dbReference>
<dbReference type="OrthoDB" id="120749at2"/>
<dbReference type="EMBL" id="CP034279">
    <property type="protein sequence ID" value="QGV80081.1"/>
    <property type="molecule type" value="Genomic_DNA"/>
</dbReference>
<evidence type="ECO:0008006" key="3">
    <source>
        <dbReference type="Google" id="ProtNLM"/>
    </source>
</evidence>
<protein>
    <recommendedName>
        <fullName evidence="3">DUF3303 domain-containing protein</fullName>
    </recommendedName>
</protein>
<dbReference type="Proteomes" id="UP000422572">
    <property type="component" value="Chromosome"/>
</dbReference>
<name>A0A6I6FAF9_9ACTN</name>
<keyword evidence="2" id="KW-1185">Reference proteome</keyword>
<accession>A0A6I6FAF9</accession>
<evidence type="ECO:0000313" key="1">
    <source>
        <dbReference type="EMBL" id="QGV80081.1"/>
    </source>
</evidence>
<dbReference type="KEGG" id="sfic:EIZ62_18940"/>
<dbReference type="AlphaFoldDB" id="A0A6I6FAF9"/>
<organism evidence="1 2">
    <name type="scientific">Streptomyces ficellus</name>
    <dbReference type="NCBI Taxonomy" id="1977088"/>
    <lineage>
        <taxon>Bacteria</taxon>
        <taxon>Bacillati</taxon>
        <taxon>Actinomycetota</taxon>
        <taxon>Actinomycetes</taxon>
        <taxon>Kitasatosporales</taxon>
        <taxon>Streptomycetaceae</taxon>
        <taxon>Streptomyces</taxon>
    </lineage>
</organism>